<dbReference type="Proteomes" id="UP000198541">
    <property type="component" value="Unassembled WGS sequence"/>
</dbReference>
<evidence type="ECO:0000256" key="1">
    <source>
        <dbReference type="ARBA" id="ARBA00003125"/>
    </source>
</evidence>
<evidence type="ECO:0000256" key="3">
    <source>
        <dbReference type="ARBA" id="ARBA00005161"/>
    </source>
</evidence>
<feature type="binding site" evidence="11">
    <location>
        <position position="270"/>
    </location>
    <ligand>
        <name>FMN</name>
        <dbReference type="ChEBI" id="CHEBI:58210"/>
    </ligand>
</feature>
<dbReference type="PROSITE" id="PS00912">
    <property type="entry name" value="DHODEHASE_2"/>
    <property type="match status" value="1"/>
</dbReference>
<dbReference type="GO" id="GO:0005886">
    <property type="term" value="C:plasma membrane"/>
    <property type="evidence" value="ECO:0007669"/>
    <property type="project" value="UniProtKB-SubCell"/>
</dbReference>
<keyword evidence="11" id="KW-1003">Cell membrane</keyword>
<evidence type="ECO:0000256" key="10">
    <source>
        <dbReference type="ARBA" id="ARBA00048639"/>
    </source>
</evidence>
<feature type="binding site" evidence="11">
    <location>
        <begin position="134"/>
        <end position="138"/>
    </location>
    <ligand>
        <name>substrate</name>
    </ligand>
</feature>
<evidence type="ECO:0000259" key="12">
    <source>
        <dbReference type="Pfam" id="PF01180"/>
    </source>
</evidence>
<evidence type="ECO:0000256" key="4">
    <source>
        <dbReference type="ARBA" id="ARBA00005359"/>
    </source>
</evidence>
<reference evidence="15" key="2">
    <citation type="submission" date="2016-10" db="EMBL/GenBank/DDBJ databases">
        <authorList>
            <person name="Varghese N."/>
            <person name="Submissions S."/>
        </authorList>
    </citation>
    <scope>NUCLEOTIDE SEQUENCE [LARGE SCALE GENOMIC DNA]</scope>
    <source>
        <strain evidence="15">DSM 27982</strain>
    </source>
</reference>
<dbReference type="Pfam" id="PF01180">
    <property type="entry name" value="DHO_dh"/>
    <property type="match status" value="1"/>
</dbReference>
<protein>
    <recommendedName>
        <fullName evidence="11">Dihydroorotate dehydrogenase (quinone)</fullName>
        <ecNumber evidence="11">1.3.5.2</ecNumber>
    </recommendedName>
    <alternativeName>
        <fullName evidence="11">DHOdehase</fullName>
        <shortName evidence="11">DHOD</shortName>
        <shortName evidence="11">DHODase</shortName>
    </alternativeName>
    <alternativeName>
        <fullName evidence="11">Dihydroorotate oxidase</fullName>
    </alternativeName>
</protein>
<gene>
    <name evidence="11" type="primary">pyrD</name>
    <name evidence="13" type="ORF">SAMN04487766_106146</name>
    <name evidence="14" type="ORF">SAMN05216355_106121</name>
</gene>
<feature type="domain" description="Dihydroorotate dehydrogenase catalytic" evidence="12">
    <location>
        <begin position="80"/>
        <end position="354"/>
    </location>
</feature>
<dbReference type="GO" id="GO:0005737">
    <property type="term" value="C:cytoplasm"/>
    <property type="evidence" value="ECO:0007669"/>
    <property type="project" value="InterPro"/>
</dbReference>
<comment type="cofactor">
    <cofactor evidence="11">
        <name>FMN</name>
        <dbReference type="ChEBI" id="CHEBI:58210"/>
    </cofactor>
    <text evidence="11">Binds 1 FMN per subunit.</text>
</comment>
<comment type="catalytic activity">
    <reaction evidence="10 11">
        <text>(S)-dihydroorotate + a quinone = orotate + a quinol</text>
        <dbReference type="Rhea" id="RHEA:30187"/>
        <dbReference type="ChEBI" id="CHEBI:24646"/>
        <dbReference type="ChEBI" id="CHEBI:30839"/>
        <dbReference type="ChEBI" id="CHEBI:30864"/>
        <dbReference type="ChEBI" id="CHEBI:132124"/>
        <dbReference type="EC" id="1.3.5.2"/>
    </reaction>
</comment>
<evidence type="ECO:0000313" key="14">
    <source>
        <dbReference type="EMBL" id="SDN55807.1"/>
    </source>
</evidence>
<feature type="active site" description="Nucleophile" evidence="11">
    <location>
        <position position="203"/>
    </location>
</feature>
<comment type="similarity">
    <text evidence="4 11">Belongs to the dihydroorotate dehydrogenase family. Type 2 subfamily.</text>
</comment>
<feature type="binding site" evidence="11">
    <location>
        <position position="314"/>
    </location>
    <ligand>
        <name>FMN</name>
        <dbReference type="ChEBI" id="CHEBI:58210"/>
    </ligand>
</feature>
<keyword evidence="15" id="KW-1185">Reference proteome</keyword>
<dbReference type="CDD" id="cd04738">
    <property type="entry name" value="DHOD_2_like"/>
    <property type="match status" value="1"/>
</dbReference>
<keyword evidence="6 11" id="KW-0288">FMN</keyword>
<evidence type="ECO:0000256" key="6">
    <source>
        <dbReference type="ARBA" id="ARBA00022643"/>
    </source>
</evidence>
<keyword evidence="5 11" id="KW-0285">Flavoprotein</keyword>
<comment type="pathway">
    <text evidence="3 11">Pyrimidine metabolism; UMP biosynthesis via de novo pathway; orotate from (S)-dihydroorotate (quinone route): step 1/1.</text>
</comment>
<dbReference type="STRING" id="332524.SAMN04487766_106146"/>
<feature type="binding site" evidence="11">
    <location>
        <position position="285"/>
    </location>
    <ligand>
        <name>FMN</name>
        <dbReference type="ChEBI" id="CHEBI:58210"/>
    </ligand>
</feature>
<keyword evidence="8 11" id="KW-0560">Oxidoreductase</keyword>
<dbReference type="GO" id="GO:0106430">
    <property type="term" value="F:dihydroorotate dehydrogenase (quinone) activity"/>
    <property type="evidence" value="ECO:0007669"/>
    <property type="project" value="UniProtKB-EC"/>
</dbReference>
<feature type="binding site" evidence="11">
    <location>
        <position position="205"/>
    </location>
    <ligand>
        <name>substrate</name>
    </ligand>
</feature>
<evidence type="ECO:0000313" key="16">
    <source>
        <dbReference type="Proteomes" id="UP000199671"/>
    </source>
</evidence>
<dbReference type="PROSITE" id="PS00911">
    <property type="entry name" value="DHODEHASE_1"/>
    <property type="match status" value="1"/>
</dbReference>
<dbReference type="InterPro" id="IPR005719">
    <property type="entry name" value="Dihydroorotate_DH_2"/>
</dbReference>
<dbReference type="EMBL" id="FNIM01000006">
    <property type="protein sequence ID" value="SDN55807.1"/>
    <property type="molecule type" value="Genomic_DNA"/>
</dbReference>
<feature type="binding site" evidence="11">
    <location>
        <begin position="271"/>
        <end position="272"/>
    </location>
    <ligand>
        <name>substrate</name>
    </ligand>
</feature>
<feature type="binding site" evidence="11">
    <location>
        <position position="200"/>
    </location>
    <ligand>
        <name>substrate</name>
    </ligand>
</feature>
<evidence type="ECO:0000256" key="9">
    <source>
        <dbReference type="ARBA" id="ARBA00023136"/>
    </source>
</evidence>
<feature type="binding site" evidence="11">
    <location>
        <begin position="335"/>
        <end position="336"/>
    </location>
    <ligand>
        <name>FMN</name>
        <dbReference type="ChEBI" id="CHEBI:58210"/>
    </ligand>
</feature>
<dbReference type="Proteomes" id="UP000199671">
    <property type="component" value="Unassembled WGS sequence"/>
</dbReference>
<feature type="binding site" evidence="11">
    <location>
        <position position="89"/>
    </location>
    <ligand>
        <name>substrate</name>
    </ligand>
</feature>
<feature type="binding site" evidence="11">
    <location>
        <position position="109"/>
    </location>
    <ligand>
        <name>FMN</name>
        <dbReference type="ChEBI" id="CHEBI:58210"/>
    </ligand>
</feature>
<proteinExistence type="inferred from homology"/>
<comment type="subcellular location">
    <subcellularLocation>
        <location evidence="11">Cell membrane</location>
        <topology evidence="11">Peripheral membrane protein</topology>
    </subcellularLocation>
    <subcellularLocation>
        <location evidence="2">Membrane</location>
    </subcellularLocation>
</comment>
<evidence type="ECO:0000256" key="11">
    <source>
        <dbReference type="HAMAP-Rule" id="MF_00225"/>
    </source>
</evidence>
<evidence type="ECO:0000256" key="2">
    <source>
        <dbReference type="ARBA" id="ARBA00004370"/>
    </source>
</evidence>
<evidence type="ECO:0000313" key="13">
    <source>
        <dbReference type="EMBL" id="SDM75763.1"/>
    </source>
</evidence>
<dbReference type="UniPathway" id="UPA00070">
    <property type="reaction ID" value="UER00946"/>
</dbReference>
<dbReference type="InterPro" id="IPR050074">
    <property type="entry name" value="DHO_dehydrogenase"/>
</dbReference>
<dbReference type="PANTHER" id="PTHR48109">
    <property type="entry name" value="DIHYDROOROTATE DEHYDROGENASE (QUINONE), MITOCHONDRIAL-RELATED"/>
    <property type="match status" value="1"/>
</dbReference>
<feature type="binding site" evidence="11">
    <location>
        <begin position="85"/>
        <end position="89"/>
    </location>
    <ligand>
        <name>FMN</name>
        <dbReference type="ChEBI" id="CHEBI:58210"/>
    </ligand>
</feature>
<dbReference type="EC" id="1.3.5.2" evidence="11"/>
<feature type="binding site" evidence="11">
    <location>
        <position position="242"/>
    </location>
    <ligand>
        <name>FMN</name>
        <dbReference type="ChEBI" id="CHEBI:58210"/>
    </ligand>
</feature>
<dbReference type="InterPro" id="IPR005720">
    <property type="entry name" value="Dihydroorotate_DH_cat"/>
</dbReference>
<feature type="binding site" evidence="11">
    <location>
        <position position="200"/>
    </location>
    <ligand>
        <name>FMN</name>
        <dbReference type="ChEBI" id="CHEBI:58210"/>
    </ligand>
</feature>
<keyword evidence="9 11" id="KW-0472">Membrane</keyword>
<dbReference type="EMBL" id="FNHU01000006">
    <property type="protein sequence ID" value="SDM75763.1"/>
    <property type="molecule type" value="Genomic_DNA"/>
</dbReference>
<evidence type="ECO:0000313" key="15">
    <source>
        <dbReference type="Proteomes" id="UP000198541"/>
    </source>
</evidence>
<dbReference type="NCBIfam" id="NF003652">
    <property type="entry name" value="PRK05286.2-5"/>
    <property type="match status" value="1"/>
</dbReference>
<accession>A0A1G9VUE6</accession>
<comment type="function">
    <text evidence="1 11">Catalyzes the conversion of dihydroorotate to orotate with quinone as electron acceptor.</text>
</comment>
<organism evidence="13 16">
    <name type="scientific">Actinomyces ruminicola</name>
    <dbReference type="NCBI Taxonomy" id="332524"/>
    <lineage>
        <taxon>Bacteria</taxon>
        <taxon>Bacillati</taxon>
        <taxon>Actinomycetota</taxon>
        <taxon>Actinomycetes</taxon>
        <taxon>Actinomycetales</taxon>
        <taxon>Actinomycetaceae</taxon>
        <taxon>Actinomyces</taxon>
    </lineage>
</organism>
<dbReference type="Gene3D" id="3.20.20.70">
    <property type="entry name" value="Aldolase class I"/>
    <property type="match status" value="1"/>
</dbReference>
<dbReference type="InterPro" id="IPR001295">
    <property type="entry name" value="Dihydroorotate_DH_CS"/>
</dbReference>
<sequence length="361" mass="39069">MGWGARCEYAGAVLYDLLYKTVFTRIDPETIHDVCVDAIEATSKVPLVRDFVRQAFGRRPAFPVPSANQGGPFVRPVPGILGLAAGMDKEGQAVEGMDMLGFGFVEVGTFTARPQPGNDKPRMWRYPTIRAIRNRMGFNNSGADEAAERLRRLRSTVRGRSIVVGANIGKTKTTPLEQAAQDYAYSASRVARWVDYLVVNVSSPNTPGLRTLQEVEALRPILAAVREAADAAAHRHVPLLVKIAPDLADEDVDAVADLVLDMKLDGVVATNTTIDHDLGEGGLSGAPLLPRSLQVVRRLRTRLGDKPTIIGVGGISSVMDAELMLDAGADLLQAYTAFIYNGPAWPGRINRALATVPRHPR</sequence>
<name>A0A1G9VUE6_9ACTO</name>
<dbReference type="PANTHER" id="PTHR48109:SF4">
    <property type="entry name" value="DIHYDROOROTATE DEHYDROGENASE (QUINONE), MITOCHONDRIAL"/>
    <property type="match status" value="1"/>
</dbReference>
<dbReference type="GO" id="GO:0044205">
    <property type="term" value="P:'de novo' UMP biosynthetic process"/>
    <property type="evidence" value="ECO:0007669"/>
    <property type="project" value="UniProtKB-UniRule"/>
</dbReference>
<dbReference type="HAMAP" id="MF_00225">
    <property type="entry name" value="DHO_dh_type2"/>
    <property type="match status" value="1"/>
</dbReference>
<keyword evidence="7 11" id="KW-0665">Pyrimidine biosynthesis</keyword>
<evidence type="ECO:0000256" key="7">
    <source>
        <dbReference type="ARBA" id="ARBA00022975"/>
    </source>
</evidence>
<dbReference type="NCBIfam" id="TIGR01036">
    <property type="entry name" value="pyrD_sub2"/>
    <property type="match status" value="1"/>
</dbReference>
<dbReference type="GO" id="GO:0006207">
    <property type="term" value="P:'de novo' pyrimidine nucleobase biosynthetic process"/>
    <property type="evidence" value="ECO:0007669"/>
    <property type="project" value="UniProtKB-UniRule"/>
</dbReference>
<dbReference type="AlphaFoldDB" id="A0A1G9VUE6"/>
<comment type="subunit">
    <text evidence="11">Monomer.</text>
</comment>
<dbReference type="SUPFAM" id="SSF51395">
    <property type="entry name" value="FMN-linked oxidoreductases"/>
    <property type="match status" value="1"/>
</dbReference>
<feature type="binding site" evidence="11">
    <location>
        <position position="167"/>
    </location>
    <ligand>
        <name>FMN</name>
        <dbReference type="ChEBI" id="CHEBI:58210"/>
    </ligand>
</feature>
<evidence type="ECO:0000256" key="8">
    <source>
        <dbReference type="ARBA" id="ARBA00023002"/>
    </source>
</evidence>
<dbReference type="InterPro" id="IPR013785">
    <property type="entry name" value="Aldolase_TIM"/>
</dbReference>
<reference evidence="13 16" key="1">
    <citation type="submission" date="2016-10" db="EMBL/GenBank/DDBJ databases">
        <authorList>
            <person name="de Groot N.N."/>
        </authorList>
    </citation>
    <scope>NUCLEOTIDE SEQUENCE [LARGE SCALE GENOMIC DNA]</scope>
    <source>
        <strain evidence="14">DSM 27982</strain>
        <strain evidence="13 16">KPR-7B</strain>
    </source>
</reference>
<evidence type="ECO:0000256" key="5">
    <source>
        <dbReference type="ARBA" id="ARBA00022630"/>
    </source>
</evidence>